<dbReference type="PROSITE" id="PS50263">
    <property type="entry name" value="CN_HYDROLASE"/>
    <property type="match status" value="1"/>
</dbReference>
<dbReference type="Gene3D" id="3.60.110.10">
    <property type="entry name" value="Carbon-nitrogen hydrolase"/>
    <property type="match status" value="1"/>
</dbReference>
<dbReference type="InterPro" id="IPR003010">
    <property type="entry name" value="C-N_Hydrolase"/>
</dbReference>
<organism evidence="3 4">
    <name type="scientific">Apiospora hydei</name>
    <dbReference type="NCBI Taxonomy" id="1337664"/>
    <lineage>
        <taxon>Eukaryota</taxon>
        <taxon>Fungi</taxon>
        <taxon>Dikarya</taxon>
        <taxon>Ascomycota</taxon>
        <taxon>Pezizomycotina</taxon>
        <taxon>Sordariomycetes</taxon>
        <taxon>Xylariomycetidae</taxon>
        <taxon>Amphisphaeriales</taxon>
        <taxon>Apiosporaceae</taxon>
        <taxon>Apiospora</taxon>
    </lineage>
</organism>
<dbReference type="InterPro" id="IPR039703">
    <property type="entry name" value="Nta1"/>
</dbReference>
<reference evidence="3 4" key="1">
    <citation type="submission" date="2023-01" db="EMBL/GenBank/DDBJ databases">
        <title>Analysis of 21 Apiospora genomes using comparative genomics revels a genus with tremendous synthesis potential of carbohydrate active enzymes and secondary metabolites.</title>
        <authorList>
            <person name="Sorensen T."/>
        </authorList>
    </citation>
    <scope>NUCLEOTIDE SEQUENCE [LARGE SCALE GENOMIC DNA]</scope>
    <source>
        <strain evidence="3 4">CBS 114990</strain>
    </source>
</reference>
<proteinExistence type="predicted"/>
<dbReference type="SUPFAM" id="SSF56317">
    <property type="entry name" value="Carbon-nitrogen hydrolase"/>
    <property type="match status" value="1"/>
</dbReference>
<accession>A0ABR1UWB7</accession>
<dbReference type="PANTHER" id="PTHR11750">
    <property type="entry name" value="PROTEIN N-TERMINAL AMIDASE"/>
    <property type="match status" value="1"/>
</dbReference>
<feature type="compositionally biased region" description="Low complexity" evidence="1">
    <location>
        <begin position="417"/>
        <end position="441"/>
    </location>
</feature>
<evidence type="ECO:0000256" key="1">
    <source>
        <dbReference type="SAM" id="MobiDB-lite"/>
    </source>
</evidence>
<name>A0ABR1UWB7_9PEZI</name>
<evidence type="ECO:0000313" key="4">
    <source>
        <dbReference type="Proteomes" id="UP001433268"/>
    </source>
</evidence>
<feature type="compositionally biased region" description="Basic and acidic residues" evidence="1">
    <location>
        <begin position="383"/>
        <end position="403"/>
    </location>
</feature>
<dbReference type="EMBL" id="JAQQWN010000010">
    <property type="protein sequence ID" value="KAK8062361.1"/>
    <property type="molecule type" value="Genomic_DNA"/>
</dbReference>
<gene>
    <name evidence="3" type="ORF">PG997_014458</name>
</gene>
<dbReference type="PANTHER" id="PTHR11750:SF26">
    <property type="entry name" value="PROTEIN N-TERMINAL AMIDASE"/>
    <property type="match status" value="1"/>
</dbReference>
<evidence type="ECO:0000259" key="2">
    <source>
        <dbReference type="PROSITE" id="PS50263"/>
    </source>
</evidence>
<comment type="caution">
    <text evidence="3">The sequence shown here is derived from an EMBL/GenBank/DDBJ whole genome shotgun (WGS) entry which is preliminary data.</text>
</comment>
<feature type="compositionally biased region" description="Basic and acidic residues" evidence="1">
    <location>
        <begin position="655"/>
        <end position="683"/>
    </location>
</feature>
<dbReference type="RefSeq" id="XP_066660960.1">
    <property type="nucleotide sequence ID" value="XM_066818772.1"/>
</dbReference>
<feature type="domain" description="CN hydrolase" evidence="2">
    <location>
        <begin position="1"/>
        <end position="280"/>
    </location>
</feature>
<feature type="compositionally biased region" description="Low complexity" evidence="1">
    <location>
        <begin position="352"/>
        <end position="367"/>
    </location>
</feature>
<dbReference type="InterPro" id="IPR036526">
    <property type="entry name" value="C-N_Hydrolase_sf"/>
</dbReference>
<dbReference type="CDD" id="cd07566">
    <property type="entry name" value="ScNTA1_like"/>
    <property type="match status" value="1"/>
</dbReference>
<feature type="compositionally biased region" description="Basic and acidic residues" evidence="1">
    <location>
        <begin position="446"/>
        <end position="470"/>
    </location>
</feature>
<protein>
    <submittedName>
        <fullName evidence="3">N-terminal amidase</fullName>
    </submittedName>
</protein>
<sequence>MRIACLQFAPQVGDIDNNLNRADAVLSKANPEDLDLLVLPELAFTGYNFKSLQHITPYLEPKGSGISALWARTTALKHNCVVTVGYPEKVDVKPKWPTSPEYYNSCIIINGEGETVGNYRKNFLYYTDESWALEGQEGFYEGYIPGLGHTSMGICMDINPYKFEAPWHAFEFAFHVLEMESNLVIMTMAWLTREDGRMFSRMPKEPDMDTLTYWITRLEPLIRDENDEEIIIVFCNRTGIEDDAVYAGTSAVIGIKDGEVRVYGMLGRGDKELLVVDTDVEPFAKLVYRPEDGSAVASVNGDSKRPTRTTTPQPGFPEAGQEPIPEPRQEHRQEHRSESRQESRREHRQEYSSGKSTKSHSSGSSESGRTEKTSSSKRSTSSKRTESRIGRTHRTDPGADHQDVPSNSVREYEHVPVGSRSRAGSVRSTLSAHGSVSSKGSKQSKHSQESQRSKSSSRTRDSKGSSDSKDRKHSSSTRPSSRKQERPLPKIQIPPPPLPGNNNAIPTPTGPSPTPQALRPKLIIPSDAHKRPAVPHVPTPHPSAGAYKSRDTRIYGGHVSIQQHHNDIMTPTTAFEDASPMSPRFFWIPSDSMLKTPLDSRMWTPALADSPILKNYTPVVSRSAVQSRSAMHRREPSTTSQHPAERPATGPPEKSGSKPDDSQMQKGDENSRSENDARPDRPASPKSRNASRTRQLDRSDSAMGNHADLAAIAQRLEALSPRPDSAASQRINAPSPRPGSSMGHHVTGEGAQEAFPERPSAPKSRNASRTRVVSPVDPVGKERQSSVSRASIPIAASPGIEMQQLHRGPTALTYRPDVRMTNIEAAFRSASRPTHSRSNSISTADLRAITGNSTGVVRPQSRAASRGRQRAPKEPLYTNQDGAAEAQSSPRDTSIPARRPSAPSYGFRSPAEYEEVRRISPEYQNSGGVEDENEIVQEIVIRSCPNCPTHGHMHRNTPQLQQEQQHIATQYAPATGETGKSPEPTAPADASFNKEYKESMSILSHYSSSVETLASTKTSPATPAFDPKAPKAMVFVRNDDDTIPTTPLSAPFLNQALKSPKALERELMGKGIDRPKSAVW</sequence>
<feature type="compositionally biased region" description="Polar residues" evidence="1">
    <location>
        <begin position="877"/>
        <end position="892"/>
    </location>
</feature>
<feature type="compositionally biased region" description="Polar residues" evidence="1">
    <location>
        <begin position="831"/>
        <end position="843"/>
    </location>
</feature>
<keyword evidence="4" id="KW-1185">Reference proteome</keyword>
<dbReference type="Pfam" id="PF00795">
    <property type="entry name" value="CN_hydrolase"/>
    <property type="match status" value="1"/>
</dbReference>
<feature type="region of interest" description="Disordered" evidence="1">
    <location>
        <begin position="294"/>
        <end position="519"/>
    </location>
</feature>
<feature type="compositionally biased region" description="Basic and acidic residues" evidence="1">
    <location>
        <begin position="325"/>
        <end position="350"/>
    </location>
</feature>
<dbReference type="GeneID" id="92051832"/>
<feature type="region of interest" description="Disordered" evidence="1">
    <location>
        <begin position="623"/>
        <end position="909"/>
    </location>
</feature>
<dbReference type="Proteomes" id="UP001433268">
    <property type="component" value="Unassembled WGS sequence"/>
</dbReference>
<evidence type="ECO:0000313" key="3">
    <source>
        <dbReference type="EMBL" id="KAK8062361.1"/>
    </source>
</evidence>